<feature type="transmembrane region" description="Helical" evidence="8">
    <location>
        <begin position="284"/>
        <end position="305"/>
    </location>
</feature>
<evidence type="ECO:0000313" key="10">
    <source>
        <dbReference type="EMBL" id="SHJ57208.1"/>
    </source>
</evidence>
<dbReference type="SUPFAM" id="SSF103473">
    <property type="entry name" value="MFS general substrate transporter"/>
    <property type="match status" value="1"/>
</dbReference>
<feature type="transmembrane region" description="Helical" evidence="8">
    <location>
        <begin position="26"/>
        <end position="46"/>
    </location>
</feature>
<keyword evidence="7 8" id="KW-0472">Membrane</keyword>
<keyword evidence="5 8" id="KW-0812">Transmembrane</keyword>
<proteinExistence type="inferred from homology"/>
<comment type="similarity">
    <text evidence="2">Belongs to the major facilitator superfamily. EmrB family.</text>
</comment>
<keyword evidence="4" id="KW-1003">Cell membrane</keyword>
<dbReference type="InterPro" id="IPR036259">
    <property type="entry name" value="MFS_trans_sf"/>
</dbReference>
<keyword evidence="3" id="KW-0813">Transport</keyword>
<sequence>MSATTAGPAAPAAPQAGIGGVSTKHFLGFITMVLGMFMAILDIQIVSASISDIQAGLAASPDEASWVQTSYLIAEIVMIPLSGFLSRLLSTRVLFTISAAGFTVFSLLCATASSLPVMILARAMQGFLGGAMIPTVFATAYILFKGPRSAGVSVLIGLTATLAPTIGPTLGGYLTESLSWHWLFLINVPIGIFIAIVVWSTMDIDQGDPRLFRRFDWWGLIAMAVFLGSLEYVMEEGPNWDWLDDPTIATFAVICALGAVAFFWRAFTRQEPIVELRAFGNANFAFGSVFAFLIGIGLYGAVYLVPLFLGRIRGYNSLQIGETMFVTGLAMFLAAPVVGRLTRVLDLRILLAFGLATTALAMWMTSRLTAQSSFAELWLPLSLRGIGTMFAMVPVNQVALGTLPASKIKNAAGLFNLMRNLGGAVGLAMINTLVVDRSAAHRLHLAEATNWARPGVSQTIDSMASALSGRLGEAADHAALARVSAMITREALILAYNDVLVVIGALFALAVPLVIFVRAPRPGGGGGAAH</sequence>
<dbReference type="PROSITE" id="PS50850">
    <property type="entry name" value="MFS"/>
    <property type="match status" value="1"/>
</dbReference>
<dbReference type="AlphaFoldDB" id="A0A1M6KE68"/>
<feature type="domain" description="Major facilitator superfamily (MFS) profile" evidence="9">
    <location>
        <begin position="28"/>
        <end position="522"/>
    </location>
</feature>
<evidence type="ECO:0000256" key="8">
    <source>
        <dbReference type="SAM" id="Phobius"/>
    </source>
</evidence>
<evidence type="ECO:0000313" key="11">
    <source>
        <dbReference type="Proteomes" id="UP000184387"/>
    </source>
</evidence>
<feature type="transmembrane region" description="Helical" evidence="8">
    <location>
        <begin position="385"/>
        <end position="405"/>
    </location>
</feature>
<dbReference type="InterPro" id="IPR020846">
    <property type="entry name" value="MFS_dom"/>
</dbReference>
<dbReference type="Pfam" id="PF07690">
    <property type="entry name" value="MFS_1"/>
    <property type="match status" value="1"/>
</dbReference>
<protein>
    <submittedName>
        <fullName evidence="10">Drug resistance transporter, EmrB/QacA subfamily</fullName>
    </submittedName>
</protein>
<dbReference type="OrthoDB" id="9771737at2"/>
<feature type="transmembrane region" description="Helical" evidence="8">
    <location>
        <begin position="317"/>
        <end position="338"/>
    </location>
</feature>
<feature type="transmembrane region" description="Helical" evidence="8">
    <location>
        <begin position="499"/>
        <end position="517"/>
    </location>
</feature>
<dbReference type="STRING" id="198092.SAMN02745194_02866"/>
<evidence type="ECO:0000256" key="5">
    <source>
        <dbReference type="ARBA" id="ARBA00022692"/>
    </source>
</evidence>
<feature type="transmembrane region" description="Helical" evidence="8">
    <location>
        <begin position="214"/>
        <end position="234"/>
    </location>
</feature>
<feature type="transmembrane region" description="Helical" evidence="8">
    <location>
        <begin position="127"/>
        <end position="144"/>
    </location>
</feature>
<evidence type="ECO:0000259" key="9">
    <source>
        <dbReference type="PROSITE" id="PS50850"/>
    </source>
</evidence>
<gene>
    <name evidence="10" type="ORF">SAMN02745194_02866</name>
</gene>
<keyword evidence="6 8" id="KW-1133">Transmembrane helix</keyword>
<dbReference type="GO" id="GO:0022857">
    <property type="term" value="F:transmembrane transporter activity"/>
    <property type="evidence" value="ECO:0007669"/>
    <property type="project" value="InterPro"/>
</dbReference>
<evidence type="ECO:0000256" key="4">
    <source>
        <dbReference type="ARBA" id="ARBA00022475"/>
    </source>
</evidence>
<name>A0A1M6KE68_9PROT</name>
<dbReference type="RefSeq" id="WP_073135869.1">
    <property type="nucleotide sequence ID" value="NZ_FQZF01000016.1"/>
</dbReference>
<dbReference type="InterPro" id="IPR011701">
    <property type="entry name" value="MFS"/>
</dbReference>
<organism evidence="10 11">
    <name type="scientific">Muricoccus roseus</name>
    <dbReference type="NCBI Taxonomy" id="198092"/>
    <lineage>
        <taxon>Bacteria</taxon>
        <taxon>Pseudomonadati</taxon>
        <taxon>Pseudomonadota</taxon>
        <taxon>Alphaproteobacteria</taxon>
        <taxon>Acetobacterales</taxon>
        <taxon>Roseomonadaceae</taxon>
        <taxon>Muricoccus</taxon>
    </lineage>
</organism>
<dbReference type="CDD" id="cd17503">
    <property type="entry name" value="MFS_LmrB_MDR_like"/>
    <property type="match status" value="1"/>
</dbReference>
<feature type="transmembrane region" description="Helical" evidence="8">
    <location>
        <begin position="66"/>
        <end position="86"/>
    </location>
</feature>
<dbReference type="Gene3D" id="1.20.1250.20">
    <property type="entry name" value="MFS general substrate transporter like domains"/>
    <property type="match status" value="1"/>
</dbReference>
<accession>A0A1M6KE68</accession>
<dbReference type="PANTHER" id="PTHR42718">
    <property type="entry name" value="MAJOR FACILITATOR SUPERFAMILY MULTIDRUG TRANSPORTER MFSC"/>
    <property type="match status" value="1"/>
</dbReference>
<evidence type="ECO:0000256" key="1">
    <source>
        <dbReference type="ARBA" id="ARBA00004651"/>
    </source>
</evidence>
<evidence type="ECO:0000256" key="2">
    <source>
        <dbReference type="ARBA" id="ARBA00008537"/>
    </source>
</evidence>
<evidence type="ECO:0000256" key="7">
    <source>
        <dbReference type="ARBA" id="ARBA00023136"/>
    </source>
</evidence>
<dbReference type="Proteomes" id="UP000184387">
    <property type="component" value="Unassembled WGS sequence"/>
</dbReference>
<feature type="transmembrane region" description="Helical" evidence="8">
    <location>
        <begin position="345"/>
        <end position="365"/>
    </location>
</feature>
<reference evidence="10 11" key="1">
    <citation type="submission" date="2016-11" db="EMBL/GenBank/DDBJ databases">
        <authorList>
            <person name="Jaros S."/>
            <person name="Januszkiewicz K."/>
            <person name="Wedrychowicz H."/>
        </authorList>
    </citation>
    <scope>NUCLEOTIDE SEQUENCE [LARGE SCALE GENOMIC DNA]</scope>
    <source>
        <strain evidence="10 11">DSM 14916</strain>
    </source>
</reference>
<dbReference type="PANTHER" id="PTHR42718:SF9">
    <property type="entry name" value="MAJOR FACILITATOR SUPERFAMILY MULTIDRUG TRANSPORTER MFSC"/>
    <property type="match status" value="1"/>
</dbReference>
<evidence type="ECO:0000256" key="6">
    <source>
        <dbReference type="ARBA" id="ARBA00022989"/>
    </source>
</evidence>
<feature type="transmembrane region" description="Helical" evidence="8">
    <location>
        <begin position="180"/>
        <end position="202"/>
    </location>
</feature>
<feature type="transmembrane region" description="Helical" evidence="8">
    <location>
        <begin position="93"/>
        <end position="121"/>
    </location>
</feature>
<dbReference type="GO" id="GO:0005886">
    <property type="term" value="C:plasma membrane"/>
    <property type="evidence" value="ECO:0007669"/>
    <property type="project" value="UniProtKB-SubCell"/>
</dbReference>
<comment type="subcellular location">
    <subcellularLocation>
        <location evidence="1">Cell membrane</location>
        <topology evidence="1">Multi-pass membrane protein</topology>
    </subcellularLocation>
</comment>
<feature type="transmembrane region" description="Helical" evidence="8">
    <location>
        <begin position="246"/>
        <end position="264"/>
    </location>
</feature>
<dbReference type="EMBL" id="FQZF01000016">
    <property type="protein sequence ID" value="SHJ57208.1"/>
    <property type="molecule type" value="Genomic_DNA"/>
</dbReference>
<dbReference type="Gene3D" id="1.20.1720.10">
    <property type="entry name" value="Multidrug resistance protein D"/>
    <property type="match status" value="1"/>
</dbReference>
<dbReference type="InterPro" id="IPR004638">
    <property type="entry name" value="EmrB-like"/>
</dbReference>
<evidence type="ECO:0000256" key="3">
    <source>
        <dbReference type="ARBA" id="ARBA00022448"/>
    </source>
</evidence>
<feature type="transmembrane region" description="Helical" evidence="8">
    <location>
        <begin position="151"/>
        <end position="174"/>
    </location>
</feature>
<keyword evidence="11" id="KW-1185">Reference proteome</keyword>
<dbReference type="NCBIfam" id="TIGR00711">
    <property type="entry name" value="efflux_EmrB"/>
    <property type="match status" value="1"/>
</dbReference>